<dbReference type="Proteomes" id="UP001174208">
    <property type="component" value="Unassembled WGS sequence"/>
</dbReference>
<dbReference type="Gene3D" id="3.40.309.10">
    <property type="entry name" value="Aldehyde Dehydrogenase, Chain A, domain 2"/>
    <property type="match status" value="1"/>
</dbReference>
<proteinExistence type="inferred from homology"/>
<evidence type="ECO:0000313" key="5">
    <source>
        <dbReference type="EMBL" id="MDN4615865.1"/>
    </source>
</evidence>
<feature type="domain" description="Aldehyde dehydrogenase" evidence="4">
    <location>
        <begin position="3"/>
        <end position="143"/>
    </location>
</feature>
<evidence type="ECO:0000313" key="6">
    <source>
        <dbReference type="Proteomes" id="UP001174208"/>
    </source>
</evidence>
<dbReference type="InterPro" id="IPR016161">
    <property type="entry name" value="Ald_DH/histidinol_DH"/>
</dbReference>
<dbReference type="PANTHER" id="PTHR42804">
    <property type="entry name" value="ALDEHYDE DEHYDROGENASE"/>
    <property type="match status" value="1"/>
</dbReference>
<gene>
    <name evidence="5" type="ORF">P5G50_15545</name>
</gene>
<dbReference type="InterPro" id="IPR015590">
    <property type="entry name" value="Aldehyde_DH_dom"/>
</dbReference>
<evidence type="ECO:0000256" key="1">
    <source>
        <dbReference type="ARBA" id="ARBA00009986"/>
    </source>
</evidence>
<protein>
    <submittedName>
        <fullName evidence="5">Aldehyde dehydrogenase family protein</fullName>
    </submittedName>
</protein>
<keyword evidence="6" id="KW-1185">Reference proteome</keyword>
<dbReference type="PANTHER" id="PTHR42804:SF1">
    <property type="entry name" value="ALDEHYDE DEHYDROGENASE-RELATED"/>
    <property type="match status" value="1"/>
</dbReference>
<dbReference type="EMBL" id="JAROCF010000001">
    <property type="protein sequence ID" value="MDN4615865.1"/>
    <property type="molecule type" value="Genomic_DNA"/>
</dbReference>
<evidence type="ECO:0000259" key="4">
    <source>
        <dbReference type="Pfam" id="PF00171"/>
    </source>
</evidence>
<feature type="region of interest" description="Disordered" evidence="3">
    <location>
        <begin position="1"/>
        <end position="28"/>
    </location>
</feature>
<dbReference type="InterPro" id="IPR016162">
    <property type="entry name" value="Ald_DH_N"/>
</dbReference>
<comment type="caution">
    <text evidence="5">The sequence shown here is derived from an EMBL/GenBank/DDBJ whole genome shotgun (WGS) entry which is preliminary data.</text>
</comment>
<sequence>MAARERVHRARDRGRSHSGRRRPGRVPGLEHGAYIRPTIFADVDPDSTIAQEEIFGPVLSVIPYADEEEAVAIADGTVYGLTAAVFGEPAHAMRIARQLKVGQVYLNGADFNPAAPFGGYKQSGNGRELGRAGVEEFTELKAIQV</sequence>
<feature type="compositionally biased region" description="Basic residues" evidence="3">
    <location>
        <begin position="1"/>
        <end position="24"/>
    </location>
</feature>
<evidence type="ECO:0000256" key="2">
    <source>
        <dbReference type="ARBA" id="ARBA00023002"/>
    </source>
</evidence>
<evidence type="ECO:0000256" key="3">
    <source>
        <dbReference type="SAM" id="MobiDB-lite"/>
    </source>
</evidence>
<dbReference type="InterPro" id="IPR016163">
    <property type="entry name" value="Ald_DH_C"/>
</dbReference>
<reference evidence="5" key="1">
    <citation type="submission" date="2023-06" db="EMBL/GenBank/DDBJ databases">
        <title>MT1 and MT2 Draft Genomes of Novel Species.</title>
        <authorList>
            <person name="Venkateswaran K."/>
        </authorList>
    </citation>
    <scope>NUCLEOTIDE SEQUENCE</scope>
    <source>
        <strain evidence="5">F6_8S_P_1B</strain>
    </source>
</reference>
<keyword evidence="2" id="KW-0560">Oxidoreductase</keyword>
<organism evidence="5 6">
    <name type="scientific">Leifsonia williamsii</name>
    <dbReference type="NCBI Taxonomy" id="3035919"/>
    <lineage>
        <taxon>Bacteria</taxon>
        <taxon>Bacillati</taxon>
        <taxon>Actinomycetota</taxon>
        <taxon>Actinomycetes</taxon>
        <taxon>Micrococcales</taxon>
        <taxon>Microbacteriaceae</taxon>
        <taxon>Leifsonia</taxon>
    </lineage>
</organism>
<dbReference type="SUPFAM" id="SSF53720">
    <property type="entry name" value="ALDH-like"/>
    <property type="match status" value="1"/>
</dbReference>
<dbReference type="Gene3D" id="3.40.605.10">
    <property type="entry name" value="Aldehyde Dehydrogenase, Chain A, domain 1"/>
    <property type="match status" value="1"/>
</dbReference>
<dbReference type="Pfam" id="PF00171">
    <property type="entry name" value="Aldedh"/>
    <property type="match status" value="1"/>
</dbReference>
<comment type="similarity">
    <text evidence="1">Belongs to the aldehyde dehydrogenase family.</text>
</comment>
<accession>A0ABT8KEI8</accession>
<dbReference type="RefSeq" id="WP_301212115.1">
    <property type="nucleotide sequence ID" value="NZ_JAROCF010000001.1"/>
</dbReference>
<name>A0ABT8KEI8_9MICO</name>